<dbReference type="HOGENOM" id="CLU_2672808_0_0_1"/>
<protein>
    <submittedName>
        <fullName evidence="2">Uncharacterized protein</fullName>
    </submittedName>
</protein>
<proteinExistence type="predicted"/>
<dbReference type="EMBL" id="AFRT01001438">
    <property type="protein sequence ID" value="ELU40397.1"/>
    <property type="molecule type" value="Genomic_DNA"/>
</dbReference>
<gene>
    <name evidence="2" type="ORF">AG1IA_05587</name>
</gene>
<dbReference type="Proteomes" id="UP000011668">
    <property type="component" value="Unassembled WGS sequence"/>
</dbReference>
<organism evidence="2 3">
    <name type="scientific">Thanatephorus cucumeris (strain AG1-IA)</name>
    <name type="common">Rice sheath blight fungus</name>
    <name type="synonym">Rhizoctonia solani</name>
    <dbReference type="NCBI Taxonomy" id="983506"/>
    <lineage>
        <taxon>Eukaryota</taxon>
        <taxon>Fungi</taxon>
        <taxon>Dikarya</taxon>
        <taxon>Basidiomycota</taxon>
        <taxon>Agaricomycotina</taxon>
        <taxon>Agaricomycetes</taxon>
        <taxon>Cantharellales</taxon>
        <taxon>Ceratobasidiaceae</taxon>
        <taxon>Rhizoctonia</taxon>
        <taxon>Rhizoctonia solani AG-1</taxon>
    </lineage>
</organism>
<dbReference type="AlphaFoldDB" id="L8WUD8"/>
<keyword evidence="3" id="KW-1185">Reference proteome</keyword>
<comment type="caution">
    <text evidence="2">The sequence shown here is derived from an EMBL/GenBank/DDBJ whole genome shotgun (WGS) entry which is preliminary data.</text>
</comment>
<sequence length="75" mass="8150">MPLSSRAITVAGIISTRRHQHPAATSLSVISLSDLTILMPSQVSSPTWRIENPAPVATASRRSTAYDVKDPPKRR</sequence>
<evidence type="ECO:0000313" key="2">
    <source>
        <dbReference type="EMBL" id="ELU40397.1"/>
    </source>
</evidence>
<feature type="region of interest" description="Disordered" evidence="1">
    <location>
        <begin position="54"/>
        <end position="75"/>
    </location>
</feature>
<reference evidence="2 3" key="1">
    <citation type="journal article" date="2013" name="Nat. Commun.">
        <title>The evolution and pathogenic mechanisms of the rice sheath blight pathogen.</title>
        <authorList>
            <person name="Zheng A."/>
            <person name="Lin R."/>
            <person name="Xu L."/>
            <person name="Qin P."/>
            <person name="Tang C."/>
            <person name="Ai P."/>
            <person name="Zhang D."/>
            <person name="Liu Y."/>
            <person name="Sun Z."/>
            <person name="Feng H."/>
            <person name="Wang Y."/>
            <person name="Chen Y."/>
            <person name="Liang X."/>
            <person name="Fu R."/>
            <person name="Li Q."/>
            <person name="Zhang J."/>
            <person name="Yu X."/>
            <person name="Xie Z."/>
            <person name="Ding L."/>
            <person name="Guan P."/>
            <person name="Tang J."/>
            <person name="Liang Y."/>
            <person name="Wang S."/>
            <person name="Deng Q."/>
            <person name="Li S."/>
            <person name="Zhu J."/>
            <person name="Wang L."/>
            <person name="Liu H."/>
            <person name="Li P."/>
        </authorList>
    </citation>
    <scope>NUCLEOTIDE SEQUENCE [LARGE SCALE GENOMIC DNA]</scope>
    <source>
        <strain evidence="3">AG-1 IA</strain>
    </source>
</reference>
<accession>L8WUD8</accession>
<evidence type="ECO:0000256" key="1">
    <source>
        <dbReference type="SAM" id="MobiDB-lite"/>
    </source>
</evidence>
<evidence type="ECO:0000313" key="3">
    <source>
        <dbReference type="Proteomes" id="UP000011668"/>
    </source>
</evidence>
<name>L8WUD8_THACA</name>